<dbReference type="SUPFAM" id="SSF53098">
    <property type="entry name" value="Ribonuclease H-like"/>
    <property type="match status" value="1"/>
</dbReference>
<organism evidence="2 3">
    <name type="scientific">Ligilactobacillus acidipiscis</name>
    <dbReference type="NCBI Taxonomy" id="89059"/>
    <lineage>
        <taxon>Bacteria</taxon>
        <taxon>Bacillati</taxon>
        <taxon>Bacillota</taxon>
        <taxon>Bacilli</taxon>
        <taxon>Lactobacillales</taxon>
        <taxon>Lactobacillaceae</taxon>
        <taxon>Ligilactobacillus</taxon>
    </lineage>
</organism>
<feature type="domain" description="Transposase DDE" evidence="1">
    <location>
        <begin position="9"/>
        <end position="430"/>
    </location>
</feature>
<protein>
    <recommendedName>
        <fullName evidence="1">Transposase DDE domain-containing protein</fullName>
    </recommendedName>
</protein>
<dbReference type="AlphaFoldDB" id="A0A1K1KRA4"/>
<gene>
    <name evidence="2" type="ORF">LAC1533_1948</name>
</gene>
<dbReference type="NCBIfam" id="NF033539">
    <property type="entry name" value="transpos_IS1380"/>
    <property type="match status" value="1"/>
</dbReference>
<dbReference type="EMBL" id="LT630287">
    <property type="protein sequence ID" value="SFV41371.1"/>
    <property type="molecule type" value="Genomic_DNA"/>
</dbReference>
<sequence>MSTLHHEKLLFNDQINISNDGGELANDAGTLLIAEFLHQIHFDQLLEDNLHFKDDRKYCTFPLNNLFKQLLLQLLAGYCQDQSANTLSHAVDFKLVLSQAVASQPTLSRFINHISASGLFSVKSLLGSVAHFVLGQLNQHQLILDLDSTHADTFGDQEKSAYNGHYQTNGYHPLLAFDALSGCLLNAQLRPGNRYTSQGATKFLLRSLRAYDGSSLDVLVRGDSGFAAPGIYHACDKKQAKFVIRLKANYQLQSRAEHLIQVGDQDFTEAEVQWHVLRDYCPQSWSRPYRVIIKSTRPAGNFLFDHEFIVTNLEELSGPQVFALYHQRGSMEDLIKEVKRGFHFDKTDSSSFEANEFRMLVAGVAYNILQAMKNLVLPTKLKHAQVGTIRFKLLHVAAKVTHHARQVWVHLSQTNVFAKLFWQTLFKIQKPSIVKLSATLMAYSYNWSRKLNQLWHNIRWTTIA</sequence>
<dbReference type="KEGG" id="laca:LAC1533_1948"/>
<dbReference type="InterPro" id="IPR047960">
    <property type="entry name" value="Transpos_IS1380"/>
</dbReference>
<accession>A0A1K1KRA4</accession>
<name>A0A1K1KRA4_9LACO</name>
<proteinExistence type="predicted"/>
<evidence type="ECO:0000313" key="3">
    <source>
        <dbReference type="Proteomes" id="UP000190935"/>
    </source>
</evidence>
<evidence type="ECO:0000259" key="1">
    <source>
        <dbReference type="Pfam" id="PF13701"/>
    </source>
</evidence>
<dbReference type="InterPro" id="IPR025668">
    <property type="entry name" value="Tnp_DDE_dom"/>
</dbReference>
<dbReference type="InterPro" id="IPR012337">
    <property type="entry name" value="RNaseH-like_sf"/>
</dbReference>
<dbReference type="RefSeq" id="WP_231920847.1">
    <property type="nucleotide sequence ID" value="NZ_LT630287.1"/>
</dbReference>
<dbReference type="Proteomes" id="UP000190935">
    <property type="component" value="Chromosome I"/>
</dbReference>
<dbReference type="GeneID" id="95350057"/>
<reference evidence="3" key="1">
    <citation type="submission" date="2016-11" db="EMBL/GenBank/DDBJ databases">
        <authorList>
            <person name="Papadimitriou K."/>
        </authorList>
    </citation>
    <scope>NUCLEOTIDE SEQUENCE [LARGE SCALE GENOMIC DNA]</scope>
    <source>
        <strain evidence="3">ACA-DC 1533</strain>
    </source>
</reference>
<dbReference type="Pfam" id="PF13701">
    <property type="entry name" value="DDE_Tnp_1_4"/>
    <property type="match status" value="1"/>
</dbReference>
<evidence type="ECO:0000313" key="2">
    <source>
        <dbReference type="EMBL" id="SFV41371.1"/>
    </source>
</evidence>